<reference evidence="2 3" key="1">
    <citation type="submission" date="2016-08" db="EMBL/GenBank/DDBJ databases">
        <authorList>
            <person name="Seilhamer J.J."/>
        </authorList>
    </citation>
    <scope>NUCLEOTIDE SEQUENCE [LARGE SCALE GENOMIC DNA]</scope>
    <source>
        <strain evidence="2 3">A37T2</strain>
    </source>
</reference>
<gene>
    <name evidence="2" type="ORF">GA0116948_104172</name>
</gene>
<evidence type="ECO:0000313" key="3">
    <source>
        <dbReference type="Proteomes" id="UP000242818"/>
    </source>
</evidence>
<sequence>MAESTIFQESEHTPWQELGGGLSRQVLGYNGQLMLVKVRFEKGGIGALHHHPHTQVTYVANGRFEATIGDLKQTVTTGDGFYVPPNVCMV</sequence>
<dbReference type="InterPro" id="IPR011051">
    <property type="entry name" value="RmlC_Cupin_sf"/>
</dbReference>
<dbReference type="InterPro" id="IPR013096">
    <property type="entry name" value="Cupin_2"/>
</dbReference>
<dbReference type="CDD" id="cd02238">
    <property type="entry name" value="cupin_KdgF"/>
    <property type="match status" value="1"/>
</dbReference>
<dbReference type="STRING" id="1335309.GA0116948_104172"/>
<organism evidence="2 3">
    <name type="scientific">Chitinophaga costaii</name>
    <dbReference type="NCBI Taxonomy" id="1335309"/>
    <lineage>
        <taxon>Bacteria</taxon>
        <taxon>Pseudomonadati</taxon>
        <taxon>Bacteroidota</taxon>
        <taxon>Chitinophagia</taxon>
        <taxon>Chitinophagales</taxon>
        <taxon>Chitinophagaceae</taxon>
        <taxon>Chitinophaga</taxon>
    </lineage>
</organism>
<name>A0A1C4CKJ5_9BACT</name>
<dbReference type="PANTHER" id="PTHR40112">
    <property type="entry name" value="H2HPP ISOMERASE"/>
    <property type="match status" value="1"/>
</dbReference>
<dbReference type="RefSeq" id="WP_240619158.1">
    <property type="nucleotide sequence ID" value="NZ_FMAR01000004.1"/>
</dbReference>
<keyword evidence="3" id="KW-1185">Reference proteome</keyword>
<dbReference type="SUPFAM" id="SSF51182">
    <property type="entry name" value="RmlC-like cupins"/>
    <property type="match status" value="1"/>
</dbReference>
<dbReference type="Gene3D" id="2.60.120.10">
    <property type="entry name" value="Jelly Rolls"/>
    <property type="match status" value="1"/>
</dbReference>
<dbReference type="AlphaFoldDB" id="A0A1C4CKJ5"/>
<dbReference type="Proteomes" id="UP000242818">
    <property type="component" value="Unassembled WGS sequence"/>
</dbReference>
<dbReference type="PANTHER" id="PTHR40112:SF1">
    <property type="entry name" value="H2HPP ISOMERASE"/>
    <property type="match status" value="1"/>
</dbReference>
<evidence type="ECO:0000313" key="2">
    <source>
        <dbReference type="EMBL" id="SCC19602.1"/>
    </source>
</evidence>
<dbReference type="InterPro" id="IPR014710">
    <property type="entry name" value="RmlC-like_jellyroll"/>
</dbReference>
<protein>
    <submittedName>
        <fullName evidence="2">Cupin domain-containing protein</fullName>
    </submittedName>
</protein>
<dbReference type="EMBL" id="FMAR01000004">
    <property type="protein sequence ID" value="SCC19602.1"/>
    <property type="molecule type" value="Genomic_DNA"/>
</dbReference>
<accession>A0A1C4CKJ5</accession>
<proteinExistence type="predicted"/>
<feature type="domain" description="Cupin type-2" evidence="1">
    <location>
        <begin position="38"/>
        <end position="87"/>
    </location>
</feature>
<dbReference type="Pfam" id="PF07883">
    <property type="entry name" value="Cupin_2"/>
    <property type="match status" value="1"/>
</dbReference>
<evidence type="ECO:0000259" key="1">
    <source>
        <dbReference type="Pfam" id="PF07883"/>
    </source>
</evidence>
<dbReference type="InterPro" id="IPR052535">
    <property type="entry name" value="Bacilysin_H2HPP_isomerase"/>
</dbReference>